<feature type="binding site" description="M2 metal binding site" evidence="13">
    <location>
        <position position="163"/>
    </location>
    <ligand>
        <name>Fe(2+)</name>
        <dbReference type="ChEBI" id="CHEBI:29033"/>
    </ligand>
</feature>
<evidence type="ECO:0000256" key="7">
    <source>
        <dbReference type="ARBA" id="ARBA00022833"/>
    </source>
</evidence>
<feature type="binding site" description="M1 metal binding site" evidence="13">
    <location>
        <position position="159"/>
    </location>
    <ligand>
        <name>Zn(2+)</name>
        <dbReference type="ChEBI" id="CHEBI:29105"/>
    </ligand>
</feature>
<keyword evidence="12 13" id="KW-0472">Membrane</keyword>
<evidence type="ECO:0000256" key="12">
    <source>
        <dbReference type="ARBA" id="ARBA00023136"/>
    </source>
</evidence>
<feature type="binding site" description="M2 metal binding site" evidence="13">
    <location>
        <position position="192"/>
    </location>
    <ligand>
        <name>Fe(2+)</name>
        <dbReference type="ChEBI" id="CHEBI:29033"/>
    </ligand>
</feature>
<dbReference type="GO" id="GO:0005385">
    <property type="term" value="F:zinc ion transmembrane transporter activity"/>
    <property type="evidence" value="ECO:0007669"/>
    <property type="project" value="UniProtKB-UniRule"/>
</dbReference>
<comment type="function">
    <text evidence="13">Mediates zinc uptake. May also transport other divalent cations.</text>
</comment>
<dbReference type="InterPro" id="IPR023498">
    <property type="entry name" value="Zn_transptr_ZupT"/>
</dbReference>
<evidence type="ECO:0000256" key="1">
    <source>
        <dbReference type="ARBA" id="ARBA00004651"/>
    </source>
</evidence>
<feature type="transmembrane region" description="Helical" evidence="13">
    <location>
        <begin position="243"/>
        <end position="262"/>
    </location>
</feature>
<evidence type="ECO:0000256" key="5">
    <source>
        <dbReference type="ARBA" id="ARBA00022692"/>
    </source>
</evidence>
<evidence type="ECO:0000256" key="3">
    <source>
        <dbReference type="ARBA" id="ARBA00022448"/>
    </source>
</evidence>
<dbReference type="GO" id="GO:0005886">
    <property type="term" value="C:plasma membrane"/>
    <property type="evidence" value="ECO:0007669"/>
    <property type="project" value="UniProtKB-SubCell"/>
</dbReference>
<keyword evidence="5 13" id="KW-0812">Transmembrane</keyword>
<dbReference type="RefSeq" id="WP_194183425.1">
    <property type="nucleotide sequence ID" value="NZ_JADGIK010000006.1"/>
</dbReference>
<feature type="binding site" description="M2 metal binding site" evidence="13">
    <location>
        <position position="131"/>
    </location>
    <ligand>
        <name>Fe(2+)</name>
        <dbReference type="ChEBI" id="CHEBI:29033"/>
    </ligand>
</feature>
<keyword evidence="3 13" id="KW-0813">Transport</keyword>
<dbReference type="Pfam" id="PF02535">
    <property type="entry name" value="Zip"/>
    <property type="match status" value="1"/>
</dbReference>
<dbReference type="AlphaFoldDB" id="A0A8J7KDZ1"/>
<evidence type="ECO:0000256" key="9">
    <source>
        <dbReference type="ARBA" id="ARBA00022989"/>
    </source>
</evidence>
<comment type="subcellular location">
    <subcellularLocation>
        <location evidence="1 13">Cell membrane</location>
        <topology evidence="1 13">Multi-pass membrane protein</topology>
    </subcellularLocation>
</comment>
<proteinExistence type="inferred from homology"/>
<evidence type="ECO:0000256" key="10">
    <source>
        <dbReference type="ARBA" id="ARBA00023004"/>
    </source>
</evidence>
<sequence>MNNPFFFAFGLTLLAGLCTGIGSLLSLIYKKFNPKFLGIMLGISAGVMLYVSFVEILSKARISLGLVYGDKLGYTYAVIGFFVGMISIIGIDKLIPSHDHECDDDDSIKGNQNQKLLRLGIFSALALAIHNFPEGLATFMSAMNEPSYGISIAVAVAIHNIPEGIAVAIPIYYATKSRKKAFWYSFLSGLAEPVGAVIGYFVLRQFFDDSIFGIIFAGVAGIMVYISLNELIPTAKEYAGQKITMTGVIIGMMIMAGSLLLFL</sequence>
<comment type="caution">
    <text evidence="14">The sequence shown here is derived from an EMBL/GenBank/DDBJ whole genome shotgun (WGS) entry which is preliminary data.</text>
</comment>
<evidence type="ECO:0000256" key="6">
    <source>
        <dbReference type="ARBA" id="ARBA00022723"/>
    </source>
</evidence>
<evidence type="ECO:0000256" key="4">
    <source>
        <dbReference type="ARBA" id="ARBA00022475"/>
    </source>
</evidence>
<feature type="binding site" description="M1 metal binding site" evidence="13">
    <location>
        <position position="163"/>
    </location>
    <ligand>
        <name>Zn(2+)</name>
        <dbReference type="ChEBI" id="CHEBI:29105"/>
    </ligand>
</feature>
<reference evidence="14" key="1">
    <citation type="submission" date="2020-10" db="EMBL/GenBank/DDBJ databases">
        <authorList>
            <person name="Lu T."/>
            <person name="Wang Q."/>
            <person name="Han X."/>
        </authorList>
    </citation>
    <scope>NUCLEOTIDE SEQUENCE</scope>
    <source>
        <strain evidence="14">WQ 117</strain>
    </source>
</reference>
<comment type="similarity">
    <text evidence="2 13">Belongs to the ZIP transporter (TC 2.A.5) family. ZupT subfamily.</text>
</comment>
<feature type="transmembrane region" description="Helical" evidence="13">
    <location>
        <begin position="209"/>
        <end position="231"/>
    </location>
</feature>
<evidence type="ECO:0000256" key="11">
    <source>
        <dbReference type="ARBA" id="ARBA00023065"/>
    </source>
</evidence>
<feature type="transmembrane region" description="Helical" evidence="13">
    <location>
        <begin position="6"/>
        <end position="29"/>
    </location>
</feature>
<feature type="binding site" description="M2 metal binding site" evidence="13">
    <location>
        <position position="134"/>
    </location>
    <ligand>
        <name>Fe(2+)</name>
        <dbReference type="ChEBI" id="CHEBI:29033"/>
    </ligand>
</feature>
<name>A0A8J7KDZ1_9FLAO</name>
<dbReference type="GO" id="GO:0046872">
    <property type="term" value="F:metal ion binding"/>
    <property type="evidence" value="ECO:0007669"/>
    <property type="project" value="UniProtKB-KW"/>
</dbReference>
<dbReference type="PANTHER" id="PTHR11040">
    <property type="entry name" value="ZINC/IRON TRANSPORTER"/>
    <property type="match status" value="1"/>
</dbReference>
<feature type="binding site" description="M2 metal binding site" evidence="13">
    <location>
        <position position="160"/>
    </location>
    <ligand>
        <name>Fe(2+)</name>
        <dbReference type="ChEBI" id="CHEBI:29033"/>
    </ligand>
</feature>
<keyword evidence="6" id="KW-0479">Metal-binding</keyword>
<keyword evidence="7 13" id="KW-0862">Zinc</keyword>
<evidence type="ECO:0000313" key="14">
    <source>
        <dbReference type="EMBL" id="MBF0597886.1"/>
    </source>
</evidence>
<keyword evidence="8 13" id="KW-0864">Zinc transport</keyword>
<dbReference type="HAMAP" id="MF_00548">
    <property type="entry name" value="ZupT"/>
    <property type="match status" value="1"/>
</dbReference>
<keyword evidence="10" id="KW-0408">Iron</keyword>
<dbReference type="PANTHER" id="PTHR11040:SF205">
    <property type="entry name" value="ZINC TRANSPORTER ZUPT"/>
    <property type="match status" value="1"/>
</dbReference>
<dbReference type="InterPro" id="IPR003689">
    <property type="entry name" value="ZIP"/>
</dbReference>
<dbReference type="NCBIfam" id="NF003243">
    <property type="entry name" value="PRK04201.1"/>
    <property type="match status" value="1"/>
</dbReference>
<feature type="binding site" description="M1 metal binding site" evidence="13">
    <location>
        <position position="134"/>
    </location>
    <ligand>
        <name>Zn(2+)</name>
        <dbReference type="ChEBI" id="CHEBI:29105"/>
    </ligand>
</feature>
<organism evidence="14 15">
    <name type="scientific">Faecalibacter rhinopitheci</name>
    <dbReference type="NCBI Taxonomy" id="2779678"/>
    <lineage>
        <taxon>Bacteria</taxon>
        <taxon>Pseudomonadati</taxon>
        <taxon>Bacteroidota</taxon>
        <taxon>Flavobacteriia</taxon>
        <taxon>Flavobacteriales</taxon>
        <taxon>Weeksellaceae</taxon>
        <taxon>Faecalibacter</taxon>
    </lineage>
</organism>
<accession>A0A8J7KDZ1</accession>
<evidence type="ECO:0000256" key="2">
    <source>
        <dbReference type="ARBA" id="ARBA00009703"/>
    </source>
</evidence>
<protein>
    <recommendedName>
        <fullName evidence="13">Zinc transporter ZupT</fullName>
    </recommendedName>
</protein>
<gene>
    <name evidence="13 14" type="primary">zupT</name>
    <name evidence="14" type="ORF">IM532_10590</name>
</gene>
<dbReference type="EMBL" id="JADGIK010000006">
    <property type="protein sequence ID" value="MBF0597886.1"/>
    <property type="molecule type" value="Genomic_DNA"/>
</dbReference>
<dbReference type="Proteomes" id="UP000608754">
    <property type="component" value="Unassembled WGS sequence"/>
</dbReference>
<evidence type="ECO:0000256" key="13">
    <source>
        <dbReference type="HAMAP-Rule" id="MF_00548"/>
    </source>
</evidence>
<keyword evidence="15" id="KW-1185">Reference proteome</keyword>
<evidence type="ECO:0000313" key="15">
    <source>
        <dbReference type="Proteomes" id="UP000608754"/>
    </source>
</evidence>
<feature type="transmembrane region" description="Helical" evidence="13">
    <location>
        <begin position="74"/>
        <end position="95"/>
    </location>
</feature>
<keyword evidence="11 13" id="KW-0406">Ion transport</keyword>
<feature type="transmembrane region" description="Helical" evidence="13">
    <location>
        <begin position="36"/>
        <end position="54"/>
    </location>
</feature>
<comment type="catalytic activity">
    <reaction evidence="13">
        <text>Zn(2+)(in) = Zn(2+)(out)</text>
        <dbReference type="Rhea" id="RHEA:29351"/>
        <dbReference type="ChEBI" id="CHEBI:29105"/>
    </reaction>
</comment>
<feature type="transmembrane region" description="Helical" evidence="13">
    <location>
        <begin position="152"/>
        <end position="174"/>
    </location>
</feature>
<keyword evidence="9 13" id="KW-1133">Transmembrane helix</keyword>
<feature type="transmembrane region" description="Helical" evidence="13">
    <location>
        <begin position="181"/>
        <end position="203"/>
    </location>
</feature>
<evidence type="ECO:0000256" key="8">
    <source>
        <dbReference type="ARBA" id="ARBA00022906"/>
    </source>
</evidence>
<keyword evidence="4 13" id="KW-1003">Cell membrane</keyword>